<dbReference type="Proteomes" id="UP001189429">
    <property type="component" value="Unassembled WGS sequence"/>
</dbReference>
<evidence type="ECO:0000313" key="2">
    <source>
        <dbReference type="EMBL" id="CAK0888782.1"/>
    </source>
</evidence>
<evidence type="ECO:0000256" key="1">
    <source>
        <dbReference type="SAM" id="MobiDB-lite"/>
    </source>
</evidence>
<protein>
    <submittedName>
        <fullName evidence="2">Uncharacterized protein</fullName>
    </submittedName>
</protein>
<feature type="region of interest" description="Disordered" evidence="1">
    <location>
        <begin position="382"/>
        <end position="412"/>
    </location>
</feature>
<feature type="non-terminal residue" evidence="2">
    <location>
        <position position="732"/>
    </location>
</feature>
<comment type="caution">
    <text evidence="2">The sequence shown here is derived from an EMBL/GenBank/DDBJ whole genome shotgun (WGS) entry which is preliminary data.</text>
</comment>
<proteinExistence type="predicted"/>
<reference evidence="2" key="1">
    <citation type="submission" date="2023-10" db="EMBL/GenBank/DDBJ databases">
        <authorList>
            <person name="Chen Y."/>
            <person name="Shah S."/>
            <person name="Dougan E. K."/>
            <person name="Thang M."/>
            <person name="Chan C."/>
        </authorList>
    </citation>
    <scope>NUCLEOTIDE SEQUENCE [LARGE SCALE GENOMIC DNA]</scope>
</reference>
<accession>A0ABN9WQ10</accession>
<keyword evidence="3" id="KW-1185">Reference proteome</keyword>
<name>A0ABN9WQ10_9DINO</name>
<sequence length="732" mass="81388">MPMGNRFPGLKGVGVHCEFYDQDGRKNFARHELNDRNQVVTRNQYRDGILQGGLQQGIAGEVENNRWNKIGADTFFLELHHAVGDVDEGWREHCRLDADAGAAASANPDAVVEGEEDKRSYAYHYGRYLEKHHSELFSNYNVYSQAKRAKTKMDMHGLFEAYENYVDQHCVFSHPSLDHGTILAIDDWVLTKLCDQLKNENLRPYVMMVLRLAIPTDDGVDWVLKSRQDALKRVPYLLSQMKESKVFQPSLAPLPPAPVAKAAPKKRAKKGAAAKPGVVAEPKPEVFSVATEGGATVFLDDARNAIQYTLQGVDPSKIQEQDKFVDKMMMTCVEFGVAGKVQIDTEKGGKQTKTSMTTWSSLRKYVKKQLVDALGIHGMAHVSADPDNAPTADYQQERSTESQDVTIDPSNPVSSMEQLLQADKKLLDRLKSLVDKLSKPTSLVVMRRTSPQVTSAVGKFWDVFMSPETHAAMTSAASVSRSSLAACIVEIIEKDCMPLCFDHALMKLSLSAYTVDEEKHQTELSLNPDAKSVIDIIGKVLAIERIGNPTETFMSYRAQFMCMLLEEGANVFQAAVAQSDSDPEARQSMCEWAVIFENAKSTVAKCIAEIAANDAQCHDGVMWTRLWTSIVSVSALVAVDACMCDGESVWAAGSKMEQEIIQLLSNMPKDKAAEQYNTLKLKYDEAQKLPTEYDQPSMVKLMIDDRRATLERETTDAIKSAYAVPVPEDEQE</sequence>
<organism evidence="2 3">
    <name type="scientific">Prorocentrum cordatum</name>
    <dbReference type="NCBI Taxonomy" id="2364126"/>
    <lineage>
        <taxon>Eukaryota</taxon>
        <taxon>Sar</taxon>
        <taxon>Alveolata</taxon>
        <taxon>Dinophyceae</taxon>
        <taxon>Prorocentrales</taxon>
        <taxon>Prorocentraceae</taxon>
        <taxon>Prorocentrum</taxon>
    </lineage>
</organism>
<gene>
    <name evidence="2" type="ORF">PCOR1329_LOCUS69509</name>
</gene>
<feature type="compositionally biased region" description="Polar residues" evidence="1">
    <location>
        <begin position="402"/>
        <end position="412"/>
    </location>
</feature>
<evidence type="ECO:0000313" key="3">
    <source>
        <dbReference type="Proteomes" id="UP001189429"/>
    </source>
</evidence>
<dbReference type="EMBL" id="CAUYUJ010019131">
    <property type="protein sequence ID" value="CAK0888782.1"/>
    <property type="molecule type" value="Genomic_DNA"/>
</dbReference>